<evidence type="ECO:0000256" key="4">
    <source>
        <dbReference type="ARBA" id="ARBA00022777"/>
    </source>
</evidence>
<feature type="compositionally biased region" description="Polar residues" evidence="9">
    <location>
        <begin position="261"/>
        <end position="277"/>
    </location>
</feature>
<dbReference type="SUPFAM" id="SSF56112">
    <property type="entry name" value="Protein kinase-like (PK-like)"/>
    <property type="match status" value="1"/>
</dbReference>
<feature type="compositionally biased region" description="Basic and acidic residues" evidence="9">
    <location>
        <begin position="286"/>
        <end position="295"/>
    </location>
</feature>
<keyword evidence="1" id="KW-0723">Serine/threonine-protein kinase</keyword>
<dbReference type="SMART" id="SM00220">
    <property type="entry name" value="S_TKc"/>
    <property type="match status" value="1"/>
</dbReference>
<dbReference type="GO" id="GO:0004674">
    <property type="term" value="F:protein serine/threonine kinase activity"/>
    <property type="evidence" value="ECO:0007669"/>
    <property type="project" value="UniProtKB-KW"/>
</dbReference>
<keyword evidence="4" id="KW-0418">Kinase</keyword>
<dbReference type="InterPro" id="IPR008271">
    <property type="entry name" value="Ser/Thr_kinase_AS"/>
</dbReference>
<feature type="compositionally biased region" description="Basic and acidic residues" evidence="9">
    <location>
        <begin position="242"/>
        <end position="260"/>
    </location>
</feature>
<dbReference type="InterPro" id="IPR017441">
    <property type="entry name" value="Protein_kinase_ATP_BS"/>
</dbReference>
<feature type="region of interest" description="Disordered" evidence="9">
    <location>
        <begin position="1204"/>
        <end position="1237"/>
    </location>
</feature>
<feature type="region of interest" description="Disordered" evidence="9">
    <location>
        <begin position="325"/>
        <end position="414"/>
    </location>
</feature>
<dbReference type="InterPro" id="IPR051175">
    <property type="entry name" value="CLK_kinases"/>
</dbReference>
<dbReference type="Proteomes" id="UP000092460">
    <property type="component" value="Unassembled WGS sequence"/>
</dbReference>
<dbReference type="STRING" id="67801.A0A1B0BP00"/>
<dbReference type="EMBL" id="JXJN01017706">
    <property type="status" value="NOT_ANNOTATED_CDS"/>
    <property type="molecule type" value="Genomic_DNA"/>
</dbReference>
<feature type="compositionally biased region" description="Basic and acidic residues" evidence="9">
    <location>
        <begin position="663"/>
        <end position="680"/>
    </location>
</feature>
<evidence type="ECO:0000313" key="12">
    <source>
        <dbReference type="Proteomes" id="UP000092460"/>
    </source>
</evidence>
<feature type="compositionally biased region" description="Polar residues" evidence="9">
    <location>
        <begin position="346"/>
        <end position="356"/>
    </location>
</feature>
<dbReference type="GO" id="GO:0043484">
    <property type="term" value="P:regulation of RNA splicing"/>
    <property type="evidence" value="ECO:0007669"/>
    <property type="project" value="TreeGrafter"/>
</dbReference>
<evidence type="ECO:0000256" key="5">
    <source>
        <dbReference type="ARBA" id="ARBA00022840"/>
    </source>
</evidence>
<feature type="compositionally biased region" description="Polar residues" evidence="9">
    <location>
        <begin position="491"/>
        <end position="504"/>
    </location>
</feature>
<organism evidence="11 12">
    <name type="scientific">Glossina palpalis gambiensis</name>
    <dbReference type="NCBI Taxonomy" id="67801"/>
    <lineage>
        <taxon>Eukaryota</taxon>
        <taxon>Metazoa</taxon>
        <taxon>Ecdysozoa</taxon>
        <taxon>Arthropoda</taxon>
        <taxon>Hexapoda</taxon>
        <taxon>Insecta</taxon>
        <taxon>Pterygota</taxon>
        <taxon>Neoptera</taxon>
        <taxon>Endopterygota</taxon>
        <taxon>Diptera</taxon>
        <taxon>Brachycera</taxon>
        <taxon>Muscomorpha</taxon>
        <taxon>Hippoboscoidea</taxon>
        <taxon>Glossinidae</taxon>
        <taxon>Glossina</taxon>
    </lineage>
</organism>
<feature type="region of interest" description="Disordered" evidence="9">
    <location>
        <begin position="488"/>
        <end position="530"/>
    </location>
</feature>
<dbReference type="CDD" id="cd14134">
    <property type="entry name" value="PKc_CLK"/>
    <property type="match status" value="1"/>
</dbReference>
<feature type="compositionally biased region" description="Polar residues" evidence="9">
    <location>
        <begin position="396"/>
        <end position="414"/>
    </location>
</feature>
<feature type="compositionally biased region" description="Low complexity" evidence="9">
    <location>
        <begin position="357"/>
        <end position="373"/>
    </location>
</feature>
<sequence length="1237" mass="139743">MATTILNLLQREKCEKLSKEKLQSSAEGGSSTGSGGGARAGGGGKNNEHKRKSVVVDENQNRNNLNIVATCALADDDSSVAGGGIGGSSIPTQRRRRSYVFATLKDVIALVNAEENNTTPTNQQQQQPHNEEHNNIIKNVESPPSTDRIEERKDAAATIMLSSTGDYHNNDNNNNNNNNNDDNDDNCTTKRLQQPRQQRRYMRSATAASVTQLLSDGCNSLLQRFRRNPSERPEQKFQQQKQEQERERERDRERIRERDNNLQQQLKNNRVQENATTCDKYAQIHPRKDNDKDKTPIATSSSVAKLSAISRLENKYSDILDRVGRRRHRDADDDHEKTLEPDENINPLTRSATSHQLSSAGTKSKLSSSSFGTADRRERTPYRLLRNKTARYLGDSNDSGYLTSTNGRPVNESNLVDDNYLLDYGSSGNKYRSGARNHGAHYDHRYQDEYNAATSRYGRNGEYASSYKPRSGLDYRNYYDGSRLGRHYDTSTDLDVNTSSSAASSGYDKTKSNGRNKTCENLASRTGDNSESGCIDDNINVPLNSRNRFAYKRPQMTSVASSTHRVPPTTSASSKSFTDEEMEILNDERSSADNAAILLALREDSQYLEAKKFEERLRKRKELKERMARYALEAEKTKELQQRLAEEELENKKKVDANNNDTKLIDKGHLELNGRAELPVKKSSSKKVTTESDSDSTSTEEESDSSSDETSKQSVKEVITDTVETSSIPVTNNNTITTTRTIVTTTSTSNSETITSVNTTNSTSISGIASKVTDYGDTKIANTTKTTNSIRPLMLASDKNNNDLSKYRPQPFNFNKFSSGLMHSSSSSALAFGSITERLGTGRQQRTYKGSATSRAIGTVLNELETTGPANSGSGARGNPAHKIMATLGEGTFGRVVKVKDMERDYCMALKIIKNVEKYREAAKLEINALEKIAQKDPNCEHLCVKMIDWFDYHGHMCIVFEMLGLSVFDFLRENNYEPYPLEQVRHMAYQLCYSVKFLHDNRLTHTDLKPENILFVDSEYTTHYNHKINREVRRVKNTDVRLIDFGSATFDHEHHSTIVSTRHYRAPEVILELGWSQPCDVWSIGCILFELYLGITLFQTHDNREHLAMMERILGQIPYRMARNHALYSKTKTKYFYHGKLDWDEKSSAGRYVRDHCKPLFRYQMSDSEDHCELFDLIKKMLDYEPSQRVTLGEALRHPFFDKLPPHQRLGDPGSKIIQPASSGSSSRERSHSLSR</sequence>
<dbReference type="Pfam" id="PF00069">
    <property type="entry name" value="Pkinase"/>
    <property type="match status" value="1"/>
</dbReference>
<feature type="compositionally biased region" description="Basic and acidic residues" evidence="9">
    <location>
        <begin position="1228"/>
        <end position="1237"/>
    </location>
</feature>
<feature type="coiled-coil region" evidence="8">
    <location>
        <begin position="620"/>
        <end position="657"/>
    </location>
</feature>
<dbReference type="InterPro" id="IPR011009">
    <property type="entry name" value="Kinase-like_dom_sf"/>
</dbReference>
<accession>A0A1B0BP00</accession>
<reference evidence="11" key="2">
    <citation type="submission" date="2020-05" db="UniProtKB">
        <authorList>
            <consortium name="EnsemblMetazoa"/>
        </authorList>
    </citation>
    <scope>IDENTIFICATION</scope>
    <source>
        <strain evidence="11">IAEA</strain>
    </source>
</reference>
<feature type="region of interest" description="Disordered" evidence="9">
    <location>
        <begin position="660"/>
        <end position="720"/>
    </location>
</feature>
<dbReference type="Gene3D" id="1.10.510.10">
    <property type="entry name" value="Transferase(Phosphotransferase) domain 1"/>
    <property type="match status" value="1"/>
</dbReference>
<feature type="region of interest" description="Disordered" evidence="9">
    <location>
        <begin position="163"/>
        <end position="199"/>
    </location>
</feature>
<keyword evidence="3 7" id="KW-0547">Nucleotide-binding</keyword>
<feature type="compositionally biased region" description="Polar residues" evidence="9">
    <location>
        <begin position="513"/>
        <end position="530"/>
    </location>
</feature>
<dbReference type="EMBL" id="JXJN01017707">
    <property type="status" value="NOT_ANNOTATED_CDS"/>
    <property type="molecule type" value="Genomic_DNA"/>
</dbReference>
<feature type="region of interest" description="Disordered" evidence="9">
    <location>
        <begin position="225"/>
        <end position="303"/>
    </location>
</feature>
<reference evidence="12" key="1">
    <citation type="submission" date="2015-01" db="EMBL/GenBank/DDBJ databases">
        <authorList>
            <person name="Aksoy S."/>
            <person name="Warren W."/>
            <person name="Wilson R.K."/>
        </authorList>
    </citation>
    <scope>NUCLEOTIDE SEQUENCE [LARGE SCALE GENOMIC DNA]</scope>
    <source>
        <strain evidence="12">IAEA</strain>
    </source>
</reference>
<keyword evidence="8" id="KW-0175">Coiled coil</keyword>
<dbReference type="Gene3D" id="3.30.200.20">
    <property type="entry name" value="Phosphorylase Kinase, domain 1"/>
    <property type="match status" value="1"/>
</dbReference>
<evidence type="ECO:0000259" key="10">
    <source>
        <dbReference type="PROSITE" id="PS50011"/>
    </source>
</evidence>
<dbReference type="EMBL" id="JXJN01017708">
    <property type="status" value="NOT_ANNOTATED_CDS"/>
    <property type="molecule type" value="Genomic_DNA"/>
</dbReference>
<comment type="similarity">
    <text evidence="6">Belongs to the protein kinase superfamily. CMGC Ser/Thr protein kinase family. Lammer subfamily.</text>
</comment>
<dbReference type="EnsemblMetazoa" id="GPPI036010-RA">
    <property type="protein sequence ID" value="GPPI036010-PA"/>
    <property type="gene ID" value="GPPI036010"/>
</dbReference>
<feature type="compositionally biased region" description="Low complexity" evidence="9">
    <location>
        <begin position="114"/>
        <end position="128"/>
    </location>
</feature>
<dbReference type="PANTHER" id="PTHR45646:SF11">
    <property type="entry name" value="SERINE_THREONINE-PROTEIN KINASE DOA"/>
    <property type="match status" value="1"/>
</dbReference>
<dbReference type="InterPro" id="IPR000719">
    <property type="entry name" value="Prot_kinase_dom"/>
</dbReference>
<dbReference type="GO" id="GO:0005634">
    <property type="term" value="C:nucleus"/>
    <property type="evidence" value="ECO:0007669"/>
    <property type="project" value="TreeGrafter"/>
</dbReference>
<evidence type="ECO:0000256" key="9">
    <source>
        <dbReference type="SAM" id="MobiDB-lite"/>
    </source>
</evidence>
<feature type="binding site" evidence="7">
    <location>
        <position position="911"/>
    </location>
    <ligand>
        <name>ATP</name>
        <dbReference type="ChEBI" id="CHEBI:30616"/>
    </ligand>
</feature>
<dbReference type="FunFam" id="1.10.510.10:FF:000145">
    <property type="entry name" value="Dual specificity protein kinase CLK2"/>
    <property type="match status" value="1"/>
</dbReference>
<feature type="compositionally biased region" description="Basic and acidic residues" evidence="9">
    <location>
        <begin position="709"/>
        <end position="719"/>
    </location>
</feature>
<dbReference type="PANTHER" id="PTHR45646">
    <property type="entry name" value="SERINE/THREONINE-PROTEIN KINASE DOA-RELATED"/>
    <property type="match status" value="1"/>
</dbReference>
<keyword evidence="2" id="KW-0808">Transferase</keyword>
<feature type="region of interest" description="Disordered" evidence="9">
    <location>
        <begin position="113"/>
        <end position="149"/>
    </location>
</feature>
<evidence type="ECO:0000256" key="6">
    <source>
        <dbReference type="ARBA" id="ARBA00037966"/>
    </source>
</evidence>
<proteinExistence type="inferred from homology"/>
<evidence type="ECO:0000256" key="3">
    <source>
        <dbReference type="ARBA" id="ARBA00022741"/>
    </source>
</evidence>
<feature type="region of interest" description="Disordered" evidence="9">
    <location>
        <begin position="17"/>
        <end position="49"/>
    </location>
</feature>
<keyword evidence="5 7" id="KW-0067">ATP-binding</keyword>
<feature type="domain" description="Protein kinase" evidence="10">
    <location>
        <begin position="882"/>
        <end position="1202"/>
    </location>
</feature>
<dbReference type="PROSITE" id="PS00107">
    <property type="entry name" value="PROTEIN_KINASE_ATP"/>
    <property type="match status" value="1"/>
</dbReference>
<dbReference type="PROSITE" id="PS50011">
    <property type="entry name" value="PROTEIN_KINASE_DOM"/>
    <property type="match status" value="1"/>
</dbReference>
<dbReference type="GO" id="GO:0005524">
    <property type="term" value="F:ATP binding"/>
    <property type="evidence" value="ECO:0007669"/>
    <property type="project" value="UniProtKB-UniRule"/>
</dbReference>
<feature type="compositionally biased region" description="Basic and acidic residues" evidence="9">
    <location>
        <begin position="325"/>
        <end position="340"/>
    </location>
</feature>
<feature type="compositionally biased region" description="Acidic residues" evidence="9">
    <location>
        <begin position="692"/>
        <end position="707"/>
    </location>
</feature>
<evidence type="ECO:0000256" key="7">
    <source>
        <dbReference type="PROSITE-ProRule" id="PRU10141"/>
    </source>
</evidence>
<feature type="compositionally biased region" description="Gly residues" evidence="9">
    <location>
        <begin position="30"/>
        <end position="45"/>
    </location>
</feature>
<evidence type="ECO:0000313" key="11">
    <source>
        <dbReference type="EnsemblMetazoa" id="GPPI036010-PA"/>
    </source>
</evidence>
<evidence type="ECO:0000256" key="2">
    <source>
        <dbReference type="ARBA" id="ARBA00022679"/>
    </source>
</evidence>
<dbReference type="VEuPathDB" id="VectorBase:GPPI036010"/>
<dbReference type="AlphaFoldDB" id="A0A1B0BP00"/>
<dbReference type="PROSITE" id="PS00108">
    <property type="entry name" value="PROTEIN_KINASE_ST"/>
    <property type="match status" value="1"/>
</dbReference>
<protein>
    <recommendedName>
        <fullName evidence="10">Protein kinase domain-containing protein</fullName>
    </recommendedName>
</protein>
<feature type="region of interest" description="Disordered" evidence="9">
    <location>
        <begin position="557"/>
        <end position="578"/>
    </location>
</feature>
<evidence type="ECO:0000256" key="1">
    <source>
        <dbReference type="ARBA" id="ARBA00022527"/>
    </source>
</evidence>
<feature type="compositionally biased region" description="Polar residues" evidence="9">
    <location>
        <begin position="557"/>
        <end position="576"/>
    </location>
</feature>
<name>A0A1B0BP00_9MUSC</name>
<feature type="compositionally biased region" description="Low complexity" evidence="9">
    <location>
        <begin position="170"/>
        <end position="180"/>
    </location>
</feature>
<evidence type="ECO:0000256" key="8">
    <source>
        <dbReference type="SAM" id="Coils"/>
    </source>
</evidence>
<keyword evidence="12" id="KW-1185">Reference proteome</keyword>